<dbReference type="Gene3D" id="3.40.1710.10">
    <property type="entry name" value="abc type-2 transporter like domain"/>
    <property type="match status" value="1"/>
</dbReference>
<evidence type="ECO:0000256" key="6">
    <source>
        <dbReference type="ARBA" id="ARBA00022989"/>
    </source>
</evidence>
<evidence type="ECO:0000256" key="8">
    <source>
        <dbReference type="SAM" id="Phobius"/>
    </source>
</evidence>
<gene>
    <name evidence="10" type="ORF">ACFQBQ_16190</name>
</gene>
<keyword evidence="6 8" id="KW-1133">Transmembrane helix</keyword>
<feature type="transmembrane region" description="Helical" evidence="8">
    <location>
        <begin position="288"/>
        <end position="307"/>
    </location>
</feature>
<proteinExistence type="inferred from homology"/>
<organism evidence="10 11">
    <name type="scientific">Granulicella cerasi</name>
    <dbReference type="NCBI Taxonomy" id="741063"/>
    <lineage>
        <taxon>Bacteria</taxon>
        <taxon>Pseudomonadati</taxon>
        <taxon>Acidobacteriota</taxon>
        <taxon>Terriglobia</taxon>
        <taxon>Terriglobales</taxon>
        <taxon>Acidobacteriaceae</taxon>
        <taxon>Granulicella</taxon>
    </lineage>
</organism>
<keyword evidence="5 8" id="KW-0812">Transmembrane</keyword>
<evidence type="ECO:0000256" key="4">
    <source>
        <dbReference type="ARBA" id="ARBA00022475"/>
    </source>
</evidence>
<evidence type="ECO:0000256" key="7">
    <source>
        <dbReference type="ARBA" id="ARBA00023136"/>
    </source>
</evidence>
<feature type="domain" description="ABC transmembrane type-2" evidence="9">
    <location>
        <begin position="134"/>
        <end position="370"/>
    </location>
</feature>
<keyword evidence="11" id="KW-1185">Reference proteome</keyword>
<evidence type="ECO:0000256" key="1">
    <source>
        <dbReference type="ARBA" id="ARBA00004651"/>
    </source>
</evidence>
<feature type="transmembrane region" description="Helical" evidence="8">
    <location>
        <begin position="349"/>
        <end position="367"/>
    </location>
</feature>
<keyword evidence="7 8" id="KW-0472">Membrane</keyword>
<evidence type="ECO:0000313" key="11">
    <source>
        <dbReference type="Proteomes" id="UP001596391"/>
    </source>
</evidence>
<dbReference type="Proteomes" id="UP001596391">
    <property type="component" value="Unassembled WGS sequence"/>
</dbReference>
<accession>A0ABW1ZDN1</accession>
<evidence type="ECO:0000256" key="3">
    <source>
        <dbReference type="ARBA" id="ARBA00022448"/>
    </source>
</evidence>
<comment type="subcellular location">
    <subcellularLocation>
        <location evidence="1">Cell membrane</location>
        <topology evidence="1">Multi-pass membrane protein</topology>
    </subcellularLocation>
</comment>
<feature type="transmembrane region" description="Helical" evidence="8">
    <location>
        <begin position="24"/>
        <end position="41"/>
    </location>
</feature>
<dbReference type="RefSeq" id="WP_263370986.1">
    <property type="nucleotide sequence ID" value="NZ_JAGSYD010000002.1"/>
</dbReference>
<dbReference type="InterPro" id="IPR047817">
    <property type="entry name" value="ABC2_TM_bact-type"/>
</dbReference>
<dbReference type="InterPro" id="IPR013525">
    <property type="entry name" value="ABC2_TM"/>
</dbReference>
<evidence type="ECO:0000313" key="10">
    <source>
        <dbReference type="EMBL" id="MFC6647085.1"/>
    </source>
</evidence>
<sequence length="376" mass="41008">MLRSLGNIFHLGIKEFRSLYRDPAMLILIAWSFSLGIYVAAHAQPETLQRAPVAIVDEDRSQLSMNIIDSIYPPYFNAPTITTQQNADAGMNAGRYTFSVDIPPNFQRDVLAGRSPAVQVNVDATLVSQAFIGAGYLQSIVSGDVTDFAQRYRSVEAAPISLEPRMMFNPNLTQSWFSGVMEIINNVTMLSIILTGAALIREREHGTIEHLLVMPLTPFEIMVSKVWSMALVVLLAAAFGLEVMVKGALGVVISGSVPLFLAGVVISLLATTSMGIFLGTIARSMPQFGLLMILILLPLQILSGSLTPRESMPLLVQKIMRVAPTTHFVSLAQAILYRGAGFDVVWPQFLAMLGIAALFFTAALVRFRRSIGSMQS</sequence>
<feature type="transmembrane region" description="Helical" evidence="8">
    <location>
        <begin position="257"/>
        <end position="282"/>
    </location>
</feature>
<dbReference type="PANTHER" id="PTHR30294">
    <property type="entry name" value="MEMBRANE COMPONENT OF ABC TRANSPORTER YHHJ-RELATED"/>
    <property type="match status" value="1"/>
</dbReference>
<evidence type="ECO:0000259" key="9">
    <source>
        <dbReference type="PROSITE" id="PS51012"/>
    </source>
</evidence>
<name>A0ABW1ZDN1_9BACT</name>
<comment type="caution">
    <text evidence="10">The sequence shown here is derived from an EMBL/GenBank/DDBJ whole genome shotgun (WGS) entry which is preliminary data.</text>
</comment>
<keyword evidence="3" id="KW-0813">Transport</keyword>
<dbReference type="PROSITE" id="PS51012">
    <property type="entry name" value="ABC_TM2"/>
    <property type="match status" value="1"/>
</dbReference>
<evidence type="ECO:0000256" key="2">
    <source>
        <dbReference type="ARBA" id="ARBA00007783"/>
    </source>
</evidence>
<comment type="similarity">
    <text evidence="2">Belongs to the ABC-2 integral membrane protein family.</text>
</comment>
<reference evidence="11" key="1">
    <citation type="journal article" date="2019" name="Int. J. Syst. Evol. Microbiol.">
        <title>The Global Catalogue of Microorganisms (GCM) 10K type strain sequencing project: providing services to taxonomists for standard genome sequencing and annotation.</title>
        <authorList>
            <consortium name="The Broad Institute Genomics Platform"/>
            <consortium name="The Broad Institute Genome Sequencing Center for Infectious Disease"/>
            <person name="Wu L."/>
            <person name="Ma J."/>
        </authorList>
    </citation>
    <scope>NUCLEOTIDE SEQUENCE [LARGE SCALE GENOMIC DNA]</scope>
    <source>
        <strain evidence="11">CGMCC 1.16026</strain>
    </source>
</reference>
<keyword evidence="4" id="KW-1003">Cell membrane</keyword>
<evidence type="ECO:0000256" key="5">
    <source>
        <dbReference type="ARBA" id="ARBA00022692"/>
    </source>
</evidence>
<dbReference type="Pfam" id="PF12698">
    <property type="entry name" value="ABC2_membrane_3"/>
    <property type="match status" value="1"/>
</dbReference>
<dbReference type="EMBL" id="JBHSWI010000001">
    <property type="protein sequence ID" value="MFC6647085.1"/>
    <property type="molecule type" value="Genomic_DNA"/>
</dbReference>
<dbReference type="InterPro" id="IPR051449">
    <property type="entry name" value="ABC-2_transporter_component"/>
</dbReference>
<feature type="transmembrane region" description="Helical" evidence="8">
    <location>
        <begin position="226"/>
        <end position="245"/>
    </location>
</feature>
<dbReference type="PANTHER" id="PTHR30294:SF47">
    <property type="entry name" value="INNER MEMBRANE TRANSPORT PERMEASE YHHJ"/>
    <property type="match status" value="1"/>
</dbReference>
<protein>
    <submittedName>
        <fullName evidence="10">ABC transporter permease</fullName>
    </submittedName>
</protein>